<keyword evidence="1 3" id="KW-0238">DNA-binding</keyword>
<evidence type="ECO:0000256" key="1">
    <source>
        <dbReference type="ARBA" id="ARBA00023125"/>
    </source>
</evidence>
<sequence length="248" mass="26632">MKSAQPPSPVVLLVEDEAGIRRFVRTALESEGCTVREAAALERGRIELASRRPDLLVLDLGLPDGDGTALLAELRGWSGMPVLVLSARSDEADKVAALDAGADDYLAKPFGVAELLARVRALLRRALRPPQAAACIAFGDVELDLEQRRVTRGGAPVHLTPIEFRLLGLLATAAGRVVTQRQLLTGAWGPNHVEHAHYLRVYMAGLRRKLEPDPRLPVHILTEPGVGYRLVPEPLSAARTPASAPPAG</sequence>
<dbReference type="Gene3D" id="6.10.250.690">
    <property type="match status" value="1"/>
</dbReference>
<dbReference type="EMBL" id="SSFD01000088">
    <property type="protein sequence ID" value="TXH87344.1"/>
    <property type="molecule type" value="Genomic_DNA"/>
</dbReference>
<feature type="domain" description="OmpR/PhoB-type" evidence="5">
    <location>
        <begin position="133"/>
        <end position="232"/>
    </location>
</feature>
<dbReference type="InterPro" id="IPR011006">
    <property type="entry name" value="CheY-like_superfamily"/>
</dbReference>
<proteinExistence type="predicted"/>
<dbReference type="GO" id="GO:0032993">
    <property type="term" value="C:protein-DNA complex"/>
    <property type="evidence" value="ECO:0007669"/>
    <property type="project" value="TreeGrafter"/>
</dbReference>
<dbReference type="GO" id="GO:0006355">
    <property type="term" value="P:regulation of DNA-templated transcription"/>
    <property type="evidence" value="ECO:0007669"/>
    <property type="project" value="InterPro"/>
</dbReference>
<evidence type="ECO:0000259" key="4">
    <source>
        <dbReference type="PROSITE" id="PS50110"/>
    </source>
</evidence>
<dbReference type="PROSITE" id="PS51755">
    <property type="entry name" value="OMPR_PHOB"/>
    <property type="match status" value="1"/>
</dbReference>
<dbReference type="AlphaFoldDB" id="A0A5C7STZ7"/>
<dbReference type="Pfam" id="PF00072">
    <property type="entry name" value="Response_reg"/>
    <property type="match status" value="1"/>
</dbReference>
<dbReference type="GO" id="GO:0000976">
    <property type="term" value="F:transcription cis-regulatory region binding"/>
    <property type="evidence" value="ECO:0007669"/>
    <property type="project" value="TreeGrafter"/>
</dbReference>
<feature type="modified residue" description="4-aspartylphosphate" evidence="2">
    <location>
        <position position="59"/>
    </location>
</feature>
<dbReference type="InterPro" id="IPR036388">
    <property type="entry name" value="WH-like_DNA-bd_sf"/>
</dbReference>
<dbReference type="PANTHER" id="PTHR48111:SF50">
    <property type="entry name" value="KDP OPERON TRANSCRIPTIONAL REGULATORY PROTEIN KDPE"/>
    <property type="match status" value="1"/>
</dbReference>
<dbReference type="Gene3D" id="3.40.50.2300">
    <property type="match status" value="1"/>
</dbReference>
<accession>A0A5C7STZ7</accession>
<evidence type="ECO:0000313" key="7">
    <source>
        <dbReference type="Proteomes" id="UP000321192"/>
    </source>
</evidence>
<gene>
    <name evidence="6" type="ORF">E6Q80_06440</name>
</gene>
<evidence type="ECO:0000256" key="3">
    <source>
        <dbReference type="PROSITE-ProRule" id="PRU01091"/>
    </source>
</evidence>
<keyword evidence="2" id="KW-0597">Phosphoprotein</keyword>
<dbReference type="GO" id="GO:0005829">
    <property type="term" value="C:cytosol"/>
    <property type="evidence" value="ECO:0007669"/>
    <property type="project" value="TreeGrafter"/>
</dbReference>
<feature type="DNA-binding region" description="OmpR/PhoB-type" evidence="3">
    <location>
        <begin position="133"/>
        <end position="232"/>
    </location>
</feature>
<evidence type="ECO:0000313" key="6">
    <source>
        <dbReference type="EMBL" id="TXH87344.1"/>
    </source>
</evidence>
<dbReference type="Gene3D" id="1.10.10.10">
    <property type="entry name" value="Winged helix-like DNA-binding domain superfamily/Winged helix DNA-binding domain"/>
    <property type="match status" value="1"/>
</dbReference>
<dbReference type="InterPro" id="IPR001867">
    <property type="entry name" value="OmpR/PhoB-type_DNA-bd"/>
</dbReference>
<protein>
    <submittedName>
        <fullName evidence="6">Response regulator</fullName>
    </submittedName>
</protein>
<dbReference type="Pfam" id="PF00486">
    <property type="entry name" value="Trans_reg_C"/>
    <property type="match status" value="1"/>
</dbReference>
<evidence type="ECO:0000259" key="5">
    <source>
        <dbReference type="PROSITE" id="PS51755"/>
    </source>
</evidence>
<dbReference type="SMART" id="SM00448">
    <property type="entry name" value="REC"/>
    <property type="match status" value="1"/>
</dbReference>
<dbReference type="RefSeq" id="WP_276657700.1">
    <property type="nucleotide sequence ID" value="NZ_SSFD01000088.1"/>
</dbReference>
<dbReference type="InterPro" id="IPR039420">
    <property type="entry name" value="WalR-like"/>
</dbReference>
<dbReference type="Proteomes" id="UP000321192">
    <property type="component" value="Unassembled WGS sequence"/>
</dbReference>
<comment type="caution">
    <text evidence="6">The sequence shown here is derived from an EMBL/GenBank/DDBJ whole genome shotgun (WGS) entry which is preliminary data.</text>
</comment>
<dbReference type="InterPro" id="IPR001789">
    <property type="entry name" value="Sig_transdc_resp-reg_receiver"/>
</dbReference>
<dbReference type="CDD" id="cd00383">
    <property type="entry name" value="trans_reg_C"/>
    <property type="match status" value="1"/>
</dbReference>
<reference evidence="6 7" key="1">
    <citation type="submission" date="2018-09" db="EMBL/GenBank/DDBJ databases">
        <title>Metagenome Assembled Genomes from an Advanced Water Purification Facility.</title>
        <authorList>
            <person name="Stamps B.W."/>
            <person name="Spear J.R."/>
        </authorList>
    </citation>
    <scope>NUCLEOTIDE SEQUENCE [LARGE SCALE GENOMIC DNA]</scope>
    <source>
        <strain evidence="6">Bin_27_1</strain>
    </source>
</reference>
<evidence type="ECO:0000256" key="2">
    <source>
        <dbReference type="PROSITE-ProRule" id="PRU00169"/>
    </source>
</evidence>
<dbReference type="GO" id="GO:0000156">
    <property type="term" value="F:phosphorelay response regulator activity"/>
    <property type="evidence" value="ECO:0007669"/>
    <property type="project" value="TreeGrafter"/>
</dbReference>
<dbReference type="CDD" id="cd17620">
    <property type="entry name" value="REC_OmpR_KdpE-like"/>
    <property type="match status" value="1"/>
</dbReference>
<feature type="domain" description="Response regulatory" evidence="4">
    <location>
        <begin position="10"/>
        <end position="123"/>
    </location>
</feature>
<dbReference type="PROSITE" id="PS50110">
    <property type="entry name" value="RESPONSE_REGULATORY"/>
    <property type="match status" value="1"/>
</dbReference>
<dbReference type="SUPFAM" id="SSF52172">
    <property type="entry name" value="CheY-like"/>
    <property type="match status" value="1"/>
</dbReference>
<organism evidence="6 7">
    <name type="scientific">Thauera aminoaromatica</name>
    <dbReference type="NCBI Taxonomy" id="164330"/>
    <lineage>
        <taxon>Bacteria</taxon>
        <taxon>Pseudomonadati</taxon>
        <taxon>Pseudomonadota</taxon>
        <taxon>Betaproteobacteria</taxon>
        <taxon>Rhodocyclales</taxon>
        <taxon>Zoogloeaceae</taxon>
        <taxon>Thauera</taxon>
    </lineage>
</organism>
<dbReference type="PANTHER" id="PTHR48111">
    <property type="entry name" value="REGULATOR OF RPOS"/>
    <property type="match status" value="1"/>
</dbReference>
<dbReference type="SMART" id="SM00862">
    <property type="entry name" value="Trans_reg_C"/>
    <property type="match status" value="1"/>
</dbReference>
<name>A0A5C7STZ7_THASP</name>